<accession>A0ABY9FGP8</accession>
<dbReference type="Proteomes" id="UP001224838">
    <property type="component" value="Chromosome"/>
</dbReference>
<reference evidence="1 2" key="1">
    <citation type="submission" date="2023-02" db="EMBL/GenBank/DDBJ databases">
        <title>Evolution of Hrp T3SS in non-pathogenic Pseudomonas fluorescens.</title>
        <authorList>
            <person name="Liao K."/>
            <person name="Wei H."/>
            <person name="Gu Y."/>
        </authorList>
    </citation>
    <scope>NUCLEOTIDE SEQUENCE [LARGE SCALE GENOMIC DNA]</scope>
    <source>
        <strain evidence="1 2">FP2034</strain>
    </source>
</reference>
<evidence type="ECO:0000313" key="2">
    <source>
        <dbReference type="Proteomes" id="UP001224838"/>
    </source>
</evidence>
<proteinExistence type="predicted"/>
<dbReference type="RefSeq" id="WP_163006879.1">
    <property type="nucleotide sequence ID" value="NZ_CP117451.1"/>
</dbReference>
<sequence length="57" mass="6429">MNVIAGKPCSHRLAPTISPHQINRESIAPPRISLEKSELSICRQRFFTAKAFRRIGP</sequence>
<evidence type="ECO:0000313" key="1">
    <source>
        <dbReference type="EMBL" id="WLH02714.1"/>
    </source>
</evidence>
<organism evidence="1 2">
    <name type="scientific">Pseudomonas beijingensis</name>
    <dbReference type="NCBI Taxonomy" id="2954101"/>
    <lineage>
        <taxon>Bacteria</taxon>
        <taxon>Pseudomonadati</taxon>
        <taxon>Pseudomonadota</taxon>
        <taxon>Gammaproteobacteria</taxon>
        <taxon>Pseudomonadales</taxon>
        <taxon>Pseudomonadaceae</taxon>
        <taxon>Pseudomonas</taxon>
    </lineage>
</organism>
<name>A0ABY9FGP8_9PSED</name>
<dbReference type="EMBL" id="CP117451">
    <property type="protein sequence ID" value="WLH02714.1"/>
    <property type="molecule type" value="Genomic_DNA"/>
</dbReference>
<keyword evidence="2" id="KW-1185">Reference proteome</keyword>
<gene>
    <name evidence="1" type="ORF">PSH92_07560</name>
</gene>
<protein>
    <submittedName>
        <fullName evidence="1">Uncharacterized protein</fullName>
    </submittedName>
</protein>